<dbReference type="Proteomes" id="UP001286313">
    <property type="component" value="Unassembled WGS sequence"/>
</dbReference>
<evidence type="ECO:0000313" key="2">
    <source>
        <dbReference type="Proteomes" id="UP001286313"/>
    </source>
</evidence>
<sequence length="89" mass="10168">MKFGKQGKAGNQIDRMGGCEEEMNLGKQRKAGNQIGRMGGCEEEMNLGKQRKAGRQRGRILRQASKQQQLPVRLKYVHYFETTSRPVEE</sequence>
<proteinExistence type="predicted"/>
<evidence type="ECO:0000313" key="1">
    <source>
        <dbReference type="EMBL" id="KAK3849094.1"/>
    </source>
</evidence>
<accession>A0AAE1BHE2</accession>
<name>A0AAE1BHE2_PETCI</name>
<organism evidence="1 2">
    <name type="scientific">Petrolisthes cinctipes</name>
    <name type="common">Flat porcelain crab</name>
    <dbReference type="NCBI Taxonomy" id="88211"/>
    <lineage>
        <taxon>Eukaryota</taxon>
        <taxon>Metazoa</taxon>
        <taxon>Ecdysozoa</taxon>
        <taxon>Arthropoda</taxon>
        <taxon>Crustacea</taxon>
        <taxon>Multicrustacea</taxon>
        <taxon>Malacostraca</taxon>
        <taxon>Eumalacostraca</taxon>
        <taxon>Eucarida</taxon>
        <taxon>Decapoda</taxon>
        <taxon>Pleocyemata</taxon>
        <taxon>Anomura</taxon>
        <taxon>Galatheoidea</taxon>
        <taxon>Porcellanidae</taxon>
        <taxon>Petrolisthes</taxon>
    </lineage>
</organism>
<comment type="caution">
    <text evidence="1">The sequence shown here is derived from an EMBL/GenBank/DDBJ whole genome shotgun (WGS) entry which is preliminary data.</text>
</comment>
<protein>
    <submittedName>
        <fullName evidence="1">Uncharacterized protein</fullName>
    </submittedName>
</protein>
<keyword evidence="2" id="KW-1185">Reference proteome</keyword>
<dbReference type="EMBL" id="JAWQEG010009144">
    <property type="protein sequence ID" value="KAK3849094.1"/>
    <property type="molecule type" value="Genomic_DNA"/>
</dbReference>
<reference evidence="1" key="1">
    <citation type="submission" date="2023-10" db="EMBL/GenBank/DDBJ databases">
        <title>Genome assemblies of two species of porcelain crab, Petrolisthes cinctipes and Petrolisthes manimaculis (Anomura: Porcellanidae).</title>
        <authorList>
            <person name="Angst P."/>
        </authorList>
    </citation>
    <scope>NUCLEOTIDE SEQUENCE</scope>
    <source>
        <strain evidence="1">PB745_01</strain>
        <tissue evidence="1">Gill</tissue>
    </source>
</reference>
<dbReference type="AlphaFoldDB" id="A0AAE1BHE2"/>
<gene>
    <name evidence="1" type="ORF">Pcinc_044138</name>
</gene>